<gene>
    <name evidence="7" type="ORF">A2Z23_01635</name>
</gene>
<organism evidence="7 8">
    <name type="scientific">Candidatus Curtissbacteria bacterium RBG_16_39_7</name>
    <dbReference type="NCBI Taxonomy" id="1797707"/>
    <lineage>
        <taxon>Bacteria</taxon>
        <taxon>Candidatus Curtissiibacteriota</taxon>
    </lineage>
</organism>
<evidence type="ECO:0000313" key="8">
    <source>
        <dbReference type="Proteomes" id="UP000176628"/>
    </source>
</evidence>
<dbReference type="PANTHER" id="PTHR37422:SF23">
    <property type="entry name" value="TEICHURONIC ACID BIOSYNTHESIS PROTEIN TUAE"/>
    <property type="match status" value="1"/>
</dbReference>
<comment type="subcellular location">
    <subcellularLocation>
        <location evidence="1">Membrane</location>
        <topology evidence="1">Multi-pass membrane protein</topology>
    </subcellularLocation>
</comment>
<dbReference type="InterPro" id="IPR051533">
    <property type="entry name" value="WaaL-like"/>
</dbReference>
<evidence type="ECO:0000256" key="2">
    <source>
        <dbReference type="ARBA" id="ARBA00022692"/>
    </source>
</evidence>
<feature type="transmembrane region" description="Helical" evidence="5">
    <location>
        <begin position="394"/>
        <end position="414"/>
    </location>
</feature>
<reference evidence="7 8" key="1">
    <citation type="journal article" date="2016" name="Nat. Commun.">
        <title>Thousands of microbial genomes shed light on interconnected biogeochemical processes in an aquifer system.</title>
        <authorList>
            <person name="Anantharaman K."/>
            <person name="Brown C.T."/>
            <person name="Hug L.A."/>
            <person name="Sharon I."/>
            <person name="Castelle C.J."/>
            <person name="Probst A.J."/>
            <person name="Thomas B.C."/>
            <person name="Singh A."/>
            <person name="Wilkins M.J."/>
            <person name="Karaoz U."/>
            <person name="Brodie E.L."/>
            <person name="Williams K.H."/>
            <person name="Hubbard S.S."/>
            <person name="Banfield J.F."/>
        </authorList>
    </citation>
    <scope>NUCLEOTIDE SEQUENCE [LARGE SCALE GENOMIC DNA]</scope>
</reference>
<evidence type="ECO:0000256" key="3">
    <source>
        <dbReference type="ARBA" id="ARBA00022989"/>
    </source>
</evidence>
<comment type="caution">
    <text evidence="7">The sequence shown here is derived from an EMBL/GenBank/DDBJ whole genome shotgun (WGS) entry which is preliminary data.</text>
</comment>
<keyword evidence="3 5" id="KW-1133">Transmembrane helix</keyword>
<evidence type="ECO:0000256" key="1">
    <source>
        <dbReference type="ARBA" id="ARBA00004141"/>
    </source>
</evidence>
<feature type="transmembrane region" description="Helical" evidence="5">
    <location>
        <begin position="131"/>
        <end position="154"/>
    </location>
</feature>
<feature type="transmembrane region" description="Helical" evidence="5">
    <location>
        <begin position="12"/>
        <end position="29"/>
    </location>
</feature>
<feature type="transmembrane region" description="Helical" evidence="5">
    <location>
        <begin position="215"/>
        <end position="234"/>
    </location>
</feature>
<dbReference type="AlphaFoldDB" id="A0A1F5G558"/>
<evidence type="ECO:0000313" key="7">
    <source>
        <dbReference type="EMBL" id="OGD86945.1"/>
    </source>
</evidence>
<feature type="domain" description="O-antigen ligase-related" evidence="6">
    <location>
        <begin position="226"/>
        <end position="410"/>
    </location>
</feature>
<evidence type="ECO:0000259" key="6">
    <source>
        <dbReference type="Pfam" id="PF04932"/>
    </source>
</evidence>
<feature type="transmembrane region" description="Helical" evidence="5">
    <location>
        <begin position="261"/>
        <end position="280"/>
    </location>
</feature>
<feature type="transmembrane region" description="Helical" evidence="5">
    <location>
        <begin position="434"/>
        <end position="453"/>
    </location>
</feature>
<feature type="transmembrane region" description="Helical" evidence="5">
    <location>
        <begin position="41"/>
        <end position="61"/>
    </location>
</feature>
<feature type="transmembrane region" description="Helical" evidence="5">
    <location>
        <begin position="107"/>
        <end position="124"/>
    </location>
</feature>
<proteinExistence type="predicted"/>
<feature type="transmembrane region" description="Helical" evidence="5">
    <location>
        <begin position="190"/>
        <end position="210"/>
    </location>
</feature>
<dbReference type="EMBL" id="MFAV01000001">
    <property type="protein sequence ID" value="OGD86945.1"/>
    <property type="molecule type" value="Genomic_DNA"/>
</dbReference>
<dbReference type="Proteomes" id="UP000176628">
    <property type="component" value="Unassembled WGS sequence"/>
</dbReference>
<feature type="transmembrane region" description="Helical" evidence="5">
    <location>
        <begin position="240"/>
        <end position="256"/>
    </location>
</feature>
<name>A0A1F5G558_9BACT</name>
<sequence>MKEVRSFLKNLKILKVLILAIIFVIPLLPKFPLFQIPETSVAIRFEDFLIAVSAVIWFFYFRPRKKEFFKDNLNLAILLYLFVGVVSLLSSIFITQTVSPHLGLFHYLRRIEYFLPFFIAQQALTTRREVMIALSFLFIATIGVFFYGIGQIYFGLPVISTTNVEYAKGLMLPLTEGARVNSTFAGHYDLAAYLAIVLCLSSAVLFGLLWTRKQFFKTGIFVLVFSLFSYWLLITTESRISFLAFVLGLIVVLYLSKKKALIFPVLVLVFLGLLISPNLAKRFSFTFSQGIEFFQKKIENQQTYFPAVFAQVSKPSLIHQSPIPTAAGSVQEVVTAKTEKPAPGEPEDLLERIVYRSGGIRFDVEWPRAIRAFLKNPILGTGYSSITLATDNDYLRALGETGILGFLSFFLIFLEFSRRVIVFLKRKTEGWSKAVVVGMTGVIIAMVINALFIDVFEASKVAIIFWLLMGILVATIRISKTENV</sequence>
<accession>A0A1F5G558</accession>
<dbReference type="Pfam" id="PF04932">
    <property type="entry name" value="Wzy_C"/>
    <property type="match status" value="1"/>
</dbReference>
<dbReference type="InterPro" id="IPR007016">
    <property type="entry name" value="O-antigen_ligase-rel_domated"/>
</dbReference>
<feature type="transmembrane region" description="Helical" evidence="5">
    <location>
        <begin position="73"/>
        <end position="95"/>
    </location>
</feature>
<dbReference type="GO" id="GO:0016020">
    <property type="term" value="C:membrane"/>
    <property type="evidence" value="ECO:0007669"/>
    <property type="project" value="UniProtKB-SubCell"/>
</dbReference>
<evidence type="ECO:0000256" key="5">
    <source>
        <dbReference type="SAM" id="Phobius"/>
    </source>
</evidence>
<protein>
    <recommendedName>
        <fullName evidence="6">O-antigen ligase-related domain-containing protein</fullName>
    </recommendedName>
</protein>
<feature type="transmembrane region" description="Helical" evidence="5">
    <location>
        <begin position="459"/>
        <end position="478"/>
    </location>
</feature>
<dbReference type="PANTHER" id="PTHR37422">
    <property type="entry name" value="TEICHURONIC ACID BIOSYNTHESIS PROTEIN TUAE"/>
    <property type="match status" value="1"/>
</dbReference>
<keyword evidence="2 5" id="KW-0812">Transmembrane</keyword>
<evidence type="ECO:0000256" key="4">
    <source>
        <dbReference type="ARBA" id="ARBA00023136"/>
    </source>
</evidence>
<keyword evidence="4 5" id="KW-0472">Membrane</keyword>